<keyword evidence="2" id="KW-0378">Hydrolase</keyword>
<dbReference type="Pfam" id="PF01738">
    <property type="entry name" value="DLH"/>
    <property type="match status" value="1"/>
</dbReference>
<gene>
    <name evidence="2" type="ORF">GCM10009801_34120</name>
</gene>
<evidence type="ECO:0000259" key="1">
    <source>
        <dbReference type="Pfam" id="PF01738"/>
    </source>
</evidence>
<dbReference type="GO" id="GO:0016787">
    <property type="term" value="F:hydrolase activity"/>
    <property type="evidence" value="ECO:0007669"/>
    <property type="project" value="UniProtKB-KW"/>
</dbReference>
<keyword evidence="3" id="KW-1185">Reference proteome</keyword>
<evidence type="ECO:0000313" key="2">
    <source>
        <dbReference type="EMBL" id="GAA2077777.1"/>
    </source>
</evidence>
<dbReference type="SUPFAM" id="SSF53474">
    <property type="entry name" value="alpha/beta-Hydrolases"/>
    <property type="match status" value="1"/>
</dbReference>
<proteinExistence type="predicted"/>
<dbReference type="Gene3D" id="3.40.50.1820">
    <property type="entry name" value="alpha/beta hydrolase"/>
    <property type="match status" value="1"/>
</dbReference>
<dbReference type="EMBL" id="BAAAPE010000008">
    <property type="protein sequence ID" value="GAA2077777.1"/>
    <property type="molecule type" value="Genomic_DNA"/>
</dbReference>
<comment type="caution">
    <text evidence="2">The sequence shown here is derived from an EMBL/GenBank/DDBJ whole genome shotgun (WGS) entry which is preliminary data.</text>
</comment>
<dbReference type="InterPro" id="IPR051411">
    <property type="entry name" value="Polyketide_trans_af380"/>
</dbReference>
<accession>A0ABN2VZV8</accession>
<dbReference type="Proteomes" id="UP001500016">
    <property type="component" value="Unassembled WGS sequence"/>
</dbReference>
<dbReference type="Gene3D" id="1.10.10.800">
    <property type="match status" value="1"/>
</dbReference>
<dbReference type="PANTHER" id="PTHR47751:SF1">
    <property type="entry name" value="SUPERFAMILY HYDROLASE, PUTATIVE (AFU_ORTHOLOGUE AFUA_2G16580)-RELATED"/>
    <property type="match status" value="1"/>
</dbReference>
<sequence>MRTDVSDVTFPSNGMRLAAHLHLPDGAAAGVRLPAVVVGHPTTGVKEQTATVYARRLAAEGCAALTFDAAYQGESEGEPRGLENPFQRADDFREAVTYLTTRDDIDPERIGVLGICGSGGYVPFAAQTDHRMRAVATVSAADVPSFFRDSDPEGFRKMVEQAGRLRSEEARGEPATLVRAVPDTVDASTPAPVREFHDYYRTPRAQHPRSTNEWVLRSVDEMAQFDSYANVHMIAPRPLLMIVGSEAFTRGFSEDAVARAGDSAELFTVEGATHVDLYDREEAVAPAVAELARFFGKHL</sequence>
<dbReference type="PANTHER" id="PTHR47751">
    <property type="entry name" value="SUPERFAMILY HYDROLASE, PUTATIVE (AFU_ORTHOLOGUE AFUA_2G16580)-RELATED"/>
    <property type="match status" value="1"/>
</dbReference>
<dbReference type="InterPro" id="IPR029058">
    <property type="entry name" value="AB_hydrolase_fold"/>
</dbReference>
<feature type="domain" description="Dienelactone hydrolase" evidence="1">
    <location>
        <begin position="21"/>
        <end position="136"/>
    </location>
</feature>
<dbReference type="InterPro" id="IPR002925">
    <property type="entry name" value="Dienelactn_hydro"/>
</dbReference>
<protein>
    <submittedName>
        <fullName evidence="2">Alpha/beta hydrolase</fullName>
    </submittedName>
</protein>
<reference evidence="2 3" key="1">
    <citation type="journal article" date="2019" name="Int. J. Syst. Evol. Microbiol.">
        <title>The Global Catalogue of Microorganisms (GCM) 10K type strain sequencing project: providing services to taxonomists for standard genome sequencing and annotation.</title>
        <authorList>
            <consortium name="The Broad Institute Genomics Platform"/>
            <consortium name="The Broad Institute Genome Sequencing Center for Infectious Disease"/>
            <person name="Wu L."/>
            <person name="Ma J."/>
        </authorList>
    </citation>
    <scope>NUCLEOTIDE SEQUENCE [LARGE SCALE GENOMIC DNA]</scope>
    <source>
        <strain evidence="2 3">JCM 15478</strain>
    </source>
</reference>
<organism evidence="2 3">
    <name type="scientific">Streptomyces albiaxialis</name>
    <dbReference type="NCBI Taxonomy" id="329523"/>
    <lineage>
        <taxon>Bacteria</taxon>
        <taxon>Bacillati</taxon>
        <taxon>Actinomycetota</taxon>
        <taxon>Actinomycetes</taxon>
        <taxon>Kitasatosporales</taxon>
        <taxon>Streptomycetaceae</taxon>
        <taxon>Streptomyces</taxon>
    </lineage>
</organism>
<name>A0ABN2VZV8_9ACTN</name>
<dbReference type="RefSeq" id="WP_344528904.1">
    <property type="nucleotide sequence ID" value="NZ_BAAAPE010000008.1"/>
</dbReference>
<evidence type="ECO:0000313" key="3">
    <source>
        <dbReference type="Proteomes" id="UP001500016"/>
    </source>
</evidence>